<evidence type="ECO:0000313" key="3">
    <source>
        <dbReference type="Proteomes" id="UP000198569"/>
    </source>
</evidence>
<keyword evidence="1" id="KW-0812">Transmembrane</keyword>
<reference evidence="3" key="1">
    <citation type="submission" date="2016-10" db="EMBL/GenBank/DDBJ databases">
        <authorList>
            <person name="Varghese N."/>
            <person name="Submissions S."/>
        </authorList>
    </citation>
    <scope>NUCLEOTIDE SEQUENCE [LARGE SCALE GENOMIC DNA]</scope>
    <source>
        <strain evidence="3">DSM 15718</strain>
    </source>
</reference>
<gene>
    <name evidence="2" type="ORF">SAMN05444338_109158</name>
</gene>
<organism evidence="2 3">
    <name type="scientific">Flavobacterium degerlachei</name>
    <dbReference type="NCBI Taxonomy" id="229203"/>
    <lineage>
        <taxon>Bacteria</taxon>
        <taxon>Pseudomonadati</taxon>
        <taxon>Bacteroidota</taxon>
        <taxon>Flavobacteriia</taxon>
        <taxon>Flavobacteriales</taxon>
        <taxon>Flavobacteriaceae</taxon>
        <taxon>Flavobacterium</taxon>
    </lineage>
</organism>
<sequence>MKLLTEIIDLKITALYSFMILLFAADNLEFIFKIISGFIFIGYNLHRWYIMHDDHKKSKNKTT</sequence>
<evidence type="ECO:0000313" key="2">
    <source>
        <dbReference type="EMBL" id="SDX37029.1"/>
    </source>
</evidence>
<keyword evidence="1" id="KW-1133">Transmembrane helix</keyword>
<accession>A0A1H3B7L0</accession>
<proteinExistence type="predicted"/>
<dbReference type="Proteomes" id="UP000198569">
    <property type="component" value="Unassembled WGS sequence"/>
</dbReference>
<name>A0A1H3B7L0_9FLAO</name>
<dbReference type="AlphaFoldDB" id="A0A1H3B7L0"/>
<feature type="transmembrane region" description="Helical" evidence="1">
    <location>
        <begin position="7"/>
        <end position="24"/>
    </location>
</feature>
<evidence type="ECO:0000256" key="1">
    <source>
        <dbReference type="SAM" id="Phobius"/>
    </source>
</evidence>
<protein>
    <submittedName>
        <fullName evidence="2">Uncharacterized protein</fullName>
    </submittedName>
</protein>
<dbReference type="RefSeq" id="WP_091432968.1">
    <property type="nucleotide sequence ID" value="NZ_FNMV01000009.1"/>
</dbReference>
<keyword evidence="1" id="KW-0472">Membrane</keyword>
<keyword evidence="3" id="KW-1185">Reference proteome</keyword>
<dbReference type="STRING" id="229203.SAMN05444338_109158"/>
<dbReference type="EMBL" id="FNMV01000009">
    <property type="protein sequence ID" value="SDX37029.1"/>
    <property type="molecule type" value="Genomic_DNA"/>
</dbReference>
<feature type="transmembrane region" description="Helical" evidence="1">
    <location>
        <begin position="30"/>
        <end position="50"/>
    </location>
</feature>